<evidence type="ECO:0008006" key="9">
    <source>
        <dbReference type="Google" id="ProtNLM"/>
    </source>
</evidence>
<evidence type="ECO:0000256" key="2">
    <source>
        <dbReference type="ARBA" id="ARBA00007317"/>
    </source>
</evidence>
<dbReference type="AlphaFoldDB" id="A0A382G630"/>
<dbReference type="Pfam" id="PF00198">
    <property type="entry name" value="2-oxoacid_dh"/>
    <property type="match status" value="1"/>
</dbReference>
<dbReference type="InterPro" id="IPR036625">
    <property type="entry name" value="E3-bd_dom_sf"/>
</dbReference>
<dbReference type="InterPro" id="IPR000089">
    <property type="entry name" value="Biotin_lipoyl"/>
</dbReference>
<dbReference type="Pfam" id="PF02817">
    <property type="entry name" value="E3_binding"/>
    <property type="match status" value="1"/>
</dbReference>
<organism evidence="8">
    <name type="scientific">marine metagenome</name>
    <dbReference type="NCBI Taxonomy" id="408172"/>
    <lineage>
        <taxon>unclassified sequences</taxon>
        <taxon>metagenomes</taxon>
        <taxon>ecological metagenomes</taxon>
    </lineage>
</organism>
<protein>
    <recommendedName>
        <fullName evidence="9">Dihydrolipoamide acetyltransferase component of pyruvate dehydrogenase complex</fullName>
    </recommendedName>
</protein>
<feature type="non-terminal residue" evidence="8">
    <location>
        <position position="347"/>
    </location>
</feature>
<dbReference type="InterPro" id="IPR003016">
    <property type="entry name" value="2-oxoA_DH_lipoyl-BS"/>
</dbReference>
<dbReference type="GO" id="GO:0031405">
    <property type="term" value="F:lipoic acid binding"/>
    <property type="evidence" value="ECO:0007669"/>
    <property type="project" value="TreeGrafter"/>
</dbReference>
<feature type="domain" description="Lipoyl-binding" evidence="6">
    <location>
        <begin position="2"/>
        <end position="80"/>
    </location>
</feature>
<dbReference type="Gene3D" id="4.10.320.10">
    <property type="entry name" value="E3-binding domain"/>
    <property type="match status" value="1"/>
</dbReference>
<dbReference type="Pfam" id="PF00364">
    <property type="entry name" value="Biotin_lipoyl"/>
    <property type="match status" value="1"/>
</dbReference>
<name>A0A382G630_9ZZZZ</name>
<dbReference type="PANTHER" id="PTHR43178:SF5">
    <property type="entry name" value="LIPOAMIDE ACYLTRANSFERASE COMPONENT OF BRANCHED-CHAIN ALPHA-KETO ACID DEHYDROGENASE COMPLEX, MITOCHONDRIAL"/>
    <property type="match status" value="1"/>
</dbReference>
<dbReference type="Gene3D" id="3.30.559.10">
    <property type="entry name" value="Chloramphenicol acetyltransferase-like domain"/>
    <property type="match status" value="1"/>
</dbReference>
<dbReference type="CDD" id="cd06849">
    <property type="entry name" value="lipoyl_domain"/>
    <property type="match status" value="1"/>
</dbReference>
<dbReference type="SUPFAM" id="SSF47005">
    <property type="entry name" value="Peripheral subunit-binding domain of 2-oxo acid dehydrogenase complex"/>
    <property type="match status" value="1"/>
</dbReference>
<dbReference type="PROSITE" id="PS50968">
    <property type="entry name" value="BIOTINYL_LIPOYL"/>
    <property type="match status" value="1"/>
</dbReference>
<dbReference type="InterPro" id="IPR011053">
    <property type="entry name" value="Single_hybrid_motif"/>
</dbReference>
<keyword evidence="3" id="KW-0808">Transferase</keyword>
<dbReference type="Gene3D" id="2.40.50.100">
    <property type="match status" value="1"/>
</dbReference>
<sequence length="347" mass="36878">MATQFRLAALGHTMEKGRIVEWHIDEGQSVDEGDLLVSVETDKTVVEVNSPLGGELLKRVAVVDGEYDVGDVLAWIGKAGEAVPDLLDEKAAVTDQAPSGPRVTPVAQRLADRHGVDAEALAGSGPDGRVTKEDVQRAIDSGTATPLSAAGGSVDPEAEIISLTGIRRTTAQRLSANWAQAPHVSEGVEVDFTDFNAIQTRQEETWRDSYALVPGINDLVLAAAAKALKDYPDLNAGYVDGAMHRYRPINLGVAIDIEAGLVVPVIKDADRLDLVQIARAVRELAARAREGKLMPDELGGATFSISNLGGLGVDWFTPVLNPPQCAILGVGRVRREPRCAGDAFVAR</sequence>
<feature type="domain" description="Peripheral subunit-binding (PSBD)" evidence="7">
    <location>
        <begin position="102"/>
        <end position="139"/>
    </location>
</feature>
<evidence type="ECO:0000313" key="8">
    <source>
        <dbReference type="EMBL" id="SVB70322.1"/>
    </source>
</evidence>
<dbReference type="EMBL" id="UINC01053605">
    <property type="protein sequence ID" value="SVB70322.1"/>
    <property type="molecule type" value="Genomic_DNA"/>
</dbReference>
<proteinExistence type="inferred from homology"/>
<keyword evidence="4" id="KW-0450">Lipoyl</keyword>
<evidence type="ECO:0000256" key="3">
    <source>
        <dbReference type="ARBA" id="ARBA00022679"/>
    </source>
</evidence>
<dbReference type="InterPro" id="IPR001078">
    <property type="entry name" value="2-oxoacid_DH_actylTfrase"/>
</dbReference>
<evidence type="ECO:0000259" key="6">
    <source>
        <dbReference type="PROSITE" id="PS50968"/>
    </source>
</evidence>
<dbReference type="PANTHER" id="PTHR43178">
    <property type="entry name" value="DIHYDROLIPOAMIDE ACETYLTRANSFERASE COMPONENT OF PYRUVATE DEHYDROGENASE COMPLEX"/>
    <property type="match status" value="1"/>
</dbReference>
<evidence type="ECO:0000256" key="1">
    <source>
        <dbReference type="ARBA" id="ARBA00001938"/>
    </source>
</evidence>
<dbReference type="InterPro" id="IPR050743">
    <property type="entry name" value="2-oxoacid_DH_E2_comp"/>
</dbReference>
<reference evidence="8" key="1">
    <citation type="submission" date="2018-05" db="EMBL/GenBank/DDBJ databases">
        <authorList>
            <person name="Lanie J.A."/>
            <person name="Ng W.-L."/>
            <person name="Kazmierczak K.M."/>
            <person name="Andrzejewski T.M."/>
            <person name="Davidsen T.M."/>
            <person name="Wayne K.J."/>
            <person name="Tettelin H."/>
            <person name="Glass J.I."/>
            <person name="Rusch D."/>
            <person name="Podicherti R."/>
            <person name="Tsui H.-C.T."/>
            <person name="Winkler M.E."/>
        </authorList>
    </citation>
    <scope>NUCLEOTIDE SEQUENCE</scope>
</reference>
<dbReference type="PROSITE" id="PS00189">
    <property type="entry name" value="LIPOYL"/>
    <property type="match status" value="1"/>
</dbReference>
<keyword evidence="5" id="KW-0012">Acyltransferase</keyword>
<accession>A0A382G630</accession>
<dbReference type="InterPro" id="IPR004167">
    <property type="entry name" value="PSBD"/>
</dbReference>
<evidence type="ECO:0000259" key="7">
    <source>
        <dbReference type="PROSITE" id="PS51826"/>
    </source>
</evidence>
<dbReference type="PROSITE" id="PS51826">
    <property type="entry name" value="PSBD"/>
    <property type="match status" value="1"/>
</dbReference>
<dbReference type="GO" id="GO:0016407">
    <property type="term" value="F:acetyltransferase activity"/>
    <property type="evidence" value="ECO:0007669"/>
    <property type="project" value="TreeGrafter"/>
</dbReference>
<dbReference type="GO" id="GO:0005737">
    <property type="term" value="C:cytoplasm"/>
    <property type="evidence" value="ECO:0007669"/>
    <property type="project" value="TreeGrafter"/>
</dbReference>
<comment type="cofactor">
    <cofactor evidence="1">
        <name>(R)-lipoate</name>
        <dbReference type="ChEBI" id="CHEBI:83088"/>
    </cofactor>
</comment>
<evidence type="ECO:0000256" key="4">
    <source>
        <dbReference type="ARBA" id="ARBA00022823"/>
    </source>
</evidence>
<gene>
    <name evidence="8" type="ORF">METZ01_LOCUS223176</name>
</gene>
<dbReference type="InterPro" id="IPR023213">
    <property type="entry name" value="CAT-like_dom_sf"/>
</dbReference>
<dbReference type="SUPFAM" id="SSF52777">
    <property type="entry name" value="CoA-dependent acyltransferases"/>
    <property type="match status" value="1"/>
</dbReference>
<evidence type="ECO:0000256" key="5">
    <source>
        <dbReference type="ARBA" id="ARBA00023315"/>
    </source>
</evidence>
<comment type="similarity">
    <text evidence="2">Belongs to the 2-oxoacid dehydrogenase family.</text>
</comment>
<dbReference type="SUPFAM" id="SSF51230">
    <property type="entry name" value="Single hybrid motif"/>
    <property type="match status" value="1"/>
</dbReference>